<evidence type="ECO:0000256" key="1">
    <source>
        <dbReference type="ARBA" id="ARBA00001946"/>
    </source>
</evidence>
<organism evidence="14 15">
    <name type="scientific">SAR86 cluster bacterium</name>
    <dbReference type="NCBI Taxonomy" id="2030880"/>
    <lineage>
        <taxon>Bacteria</taxon>
        <taxon>Pseudomonadati</taxon>
        <taxon>Pseudomonadota</taxon>
        <taxon>Gammaproteobacteria</taxon>
        <taxon>SAR86 cluster</taxon>
    </lineage>
</organism>
<dbReference type="GO" id="GO:0046872">
    <property type="term" value="F:metal ion binding"/>
    <property type="evidence" value="ECO:0007669"/>
    <property type="project" value="UniProtKB-KW"/>
</dbReference>
<dbReference type="InterPro" id="IPR050124">
    <property type="entry name" value="tRNA_CCA-adding_enzyme"/>
</dbReference>
<feature type="domain" description="tRNA nucleotidyltransferase/poly(A) polymerase RNA and SrmB- binding" evidence="13">
    <location>
        <begin position="149"/>
        <end position="210"/>
    </location>
</feature>
<dbReference type="InterPro" id="IPR002646">
    <property type="entry name" value="PolA_pol_head_dom"/>
</dbReference>
<comment type="cofactor">
    <cofactor evidence="1">
        <name>Mg(2+)</name>
        <dbReference type="ChEBI" id="CHEBI:18420"/>
    </cofactor>
</comment>
<keyword evidence="10 11" id="KW-0694">RNA-binding</keyword>
<protein>
    <submittedName>
        <fullName evidence="14">tRNA nucleotidyl transferase</fullName>
    </submittedName>
</protein>
<comment type="caution">
    <text evidence="14">The sequence shown here is derived from an EMBL/GenBank/DDBJ whole genome shotgun (WGS) entry which is preliminary data.</text>
</comment>
<evidence type="ECO:0000256" key="10">
    <source>
        <dbReference type="ARBA" id="ARBA00022884"/>
    </source>
</evidence>
<evidence type="ECO:0000259" key="12">
    <source>
        <dbReference type="Pfam" id="PF01743"/>
    </source>
</evidence>
<evidence type="ECO:0000313" key="14">
    <source>
        <dbReference type="EMBL" id="RZO12226.1"/>
    </source>
</evidence>
<dbReference type="InterPro" id="IPR032828">
    <property type="entry name" value="PolyA_RNA-bd"/>
</dbReference>
<dbReference type="PANTHER" id="PTHR47545">
    <property type="entry name" value="MULTIFUNCTIONAL CCA PROTEIN"/>
    <property type="match status" value="1"/>
</dbReference>
<evidence type="ECO:0000256" key="7">
    <source>
        <dbReference type="ARBA" id="ARBA00022800"/>
    </source>
</evidence>
<dbReference type="AlphaFoldDB" id="A0A520LTA3"/>
<evidence type="ECO:0000313" key="15">
    <source>
        <dbReference type="Proteomes" id="UP000319023"/>
    </source>
</evidence>
<dbReference type="SUPFAM" id="SSF81301">
    <property type="entry name" value="Nucleotidyltransferase"/>
    <property type="match status" value="1"/>
</dbReference>
<dbReference type="PANTHER" id="PTHR47545:SF1">
    <property type="entry name" value="MULTIFUNCTIONAL CCA PROTEIN"/>
    <property type="match status" value="1"/>
</dbReference>
<dbReference type="Gene3D" id="3.30.460.10">
    <property type="entry name" value="Beta Polymerase, domain 2"/>
    <property type="match status" value="1"/>
</dbReference>
<reference evidence="14 15" key="1">
    <citation type="submission" date="2019-02" db="EMBL/GenBank/DDBJ databases">
        <title>Prokaryotic population dynamics and viral predation in marine succession experiment using metagenomics: the confinement effect.</title>
        <authorList>
            <person name="Haro-Moreno J.M."/>
            <person name="Rodriguez-Valera F."/>
            <person name="Lopez-Perez M."/>
        </authorList>
    </citation>
    <scope>NUCLEOTIDE SEQUENCE [LARGE SCALE GENOMIC DNA]</scope>
    <source>
        <strain evidence="14">MED-G168</strain>
    </source>
</reference>
<evidence type="ECO:0000256" key="11">
    <source>
        <dbReference type="RuleBase" id="RU003953"/>
    </source>
</evidence>
<dbReference type="Pfam" id="PF12627">
    <property type="entry name" value="PolyA_pol_RNAbd"/>
    <property type="match status" value="1"/>
</dbReference>
<evidence type="ECO:0000256" key="9">
    <source>
        <dbReference type="ARBA" id="ARBA00022842"/>
    </source>
</evidence>
<dbReference type="Proteomes" id="UP000319023">
    <property type="component" value="Unassembled WGS sequence"/>
</dbReference>
<evidence type="ECO:0000256" key="3">
    <source>
        <dbReference type="ARBA" id="ARBA00022694"/>
    </source>
</evidence>
<evidence type="ECO:0000259" key="13">
    <source>
        <dbReference type="Pfam" id="PF12627"/>
    </source>
</evidence>
<dbReference type="EMBL" id="SHBN01000010">
    <property type="protein sequence ID" value="RZO12226.1"/>
    <property type="molecule type" value="Genomic_DNA"/>
</dbReference>
<name>A0A520LTA3_9GAMM</name>
<keyword evidence="6" id="KW-0547">Nucleotide-binding</keyword>
<proteinExistence type="inferred from homology"/>
<feature type="domain" description="Poly A polymerase head" evidence="12">
    <location>
        <begin position="4"/>
        <end position="120"/>
    </location>
</feature>
<keyword evidence="2 11" id="KW-0808">Transferase</keyword>
<evidence type="ECO:0000256" key="5">
    <source>
        <dbReference type="ARBA" id="ARBA00022723"/>
    </source>
</evidence>
<dbReference type="GO" id="GO:0005524">
    <property type="term" value="F:ATP binding"/>
    <property type="evidence" value="ECO:0007669"/>
    <property type="project" value="UniProtKB-KW"/>
</dbReference>
<keyword evidence="7" id="KW-0692">RNA repair</keyword>
<evidence type="ECO:0000256" key="4">
    <source>
        <dbReference type="ARBA" id="ARBA00022695"/>
    </source>
</evidence>
<evidence type="ECO:0000256" key="8">
    <source>
        <dbReference type="ARBA" id="ARBA00022840"/>
    </source>
</evidence>
<keyword evidence="5" id="KW-0479">Metal-binding</keyword>
<accession>A0A520LTA3</accession>
<dbReference type="GO" id="GO:0008033">
    <property type="term" value="P:tRNA processing"/>
    <property type="evidence" value="ECO:0007669"/>
    <property type="project" value="UniProtKB-KW"/>
</dbReference>
<keyword evidence="9" id="KW-0460">Magnesium</keyword>
<evidence type="ECO:0000256" key="6">
    <source>
        <dbReference type="ARBA" id="ARBA00022741"/>
    </source>
</evidence>
<dbReference type="GO" id="GO:0003723">
    <property type="term" value="F:RNA binding"/>
    <property type="evidence" value="ECO:0007669"/>
    <property type="project" value="UniProtKB-KW"/>
</dbReference>
<dbReference type="SUPFAM" id="SSF81891">
    <property type="entry name" value="Poly A polymerase C-terminal region-like"/>
    <property type="match status" value="1"/>
</dbReference>
<keyword evidence="4" id="KW-0548">Nucleotidyltransferase</keyword>
<dbReference type="GO" id="GO:0016779">
    <property type="term" value="F:nucleotidyltransferase activity"/>
    <property type="evidence" value="ECO:0007669"/>
    <property type="project" value="UniProtKB-KW"/>
</dbReference>
<dbReference type="InterPro" id="IPR043519">
    <property type="entry name" value="NT_sf"/>
</dbReference>
<comment type="similarity">
    <text evidence="11">Belongs to the tRNA nucleotidyltransferase/poly(A) polymerase family.</text>
</comment>
<gene>
    <name evidence="14" type="ORF">EVB01_00870</name>
</gene>
<dbReference type="GO" id="GO:0042245">
    <property type="term" value="P:RNA repair"/>
    <property type="evidence" value="ECO:0007669"/>
    <property type="project" value="UniProtKB-KW"/>
</dbReference>
<dbReference type="CDD" id="cd05398">
    <property type="entry name" value="NT_ClassII-CCAase"/>
    <property type="match status" value="1"/>
</dbReference>
<keyword evidence="3" id="KW-0819">tRNA processing</keyword>
<sequence length="338" mass="39610">MKIFQVGGSVRDELLGAEPKDRDWVVVNSSPEEMIENGFKPIGKDFPVFLHPETNEEYALARTERKSGVGYKGFEFYFDSSVTLEDDLKRRDFTINSIAKDENGNIIDPFEGRLDLQNKKFKHTSPAFEEDPLRVLRFARFKAYERLHDFNLHEETEVYFEKIVASSELKDLSRERVWMETKKALENKFSNEFFKAVLDYHLTDPWFVGLKSISCDGNLPELKWADMQRINNFQLCASLPTPNSFLRIQESLNLVMDLIACENKSEKLKLLEKLNVHRNYEILMHFKQYDSLEEHWSYLEKIFKLVMTIDFSVLASVDASKVSHQKQLLYYEALQESI</sequence>
<keyword evidence="8" id="KW-0067">ATP-binding</keyword>
<dbReference type="Pfam" id="PF01743">
    <property type="entry name" value="PolyA_pol"/>
    <property type="match status" value="1"/>
</dbReference>
<dbReference type="Gene3D" id="1.10.3090.10">
    <property type="entry name" value="cca-adding enzyme, domain 2"/>
    <property type="match status" value="1"/>
</dbReference>
<evidence type="ECO:0000256" key="2">
    <source>
        <dbReference type="ARBA" id="ARBA00022679"/>
    </source>
</evidence>